<feature type="transmembrane region" description="Helical" evidence="1">
    <location>
        <begin position="50"/>
        <end position="80"/>
    </location>
</feature>
<feature type="transmembrane region" description="Helical" evidence="1">
    <location>
        <begin position="16"/>
        <end position="38"/>
    </location>
</feature>
<dbReference type="HOGENOM" id="CLU_2302552_0_0_6"/>
<reference evidence="2 3" key="1">
    <citation type="journal article" date="2013" name="Genome Announc.">
        <title>Genome Sequence of the Obligate Gammaproteobacterial Methanotroph Methylomicrobium album Strain BG8.</title>
        <authorList>
            <person name="Kits K.D."/>
            <person name="Kalyuzhnaya M.G."/>
            <person name="Klotz M.G."/>
            <person name="Jetten M.S."/>
            <person name="Op den Camp H.J."/>
            <person name="Vuilleumier S."/>
            <person name="Bringel F."/>
            <person name="Dispirito A.A."/>
            <person name="Murrell J.C."/>
            <person name="Bruce D."/>
            <person name="Cheng J.F."/>
            <person name="Copeland A."/>
            <person name="Goodwin L."/>
            <person name="Hauser L."/>
            <person name="Lajus A."/>
            <person name="Land M.L."/>
            <person name="Lapidus A."/>
            <person name="Lucas S."/>
            <person name="Medigue C."/>
            <person name="Pitluck S."/>
            <person name="Woyke T."/>
            <person name="Zeytun A."/>
            <person name="Stein L.Y."/>
        </authorList>
    </citation>
    <scope>NUCLEOTIDE SEQUENCE [LARGE SCALE GENOMIC DNA]</scope>
    <source>
        <strain evidence="2 3">BG8</strain>
    </source>
</reference>
<keyword evidence="1" id="KW-1133">Transmembrane helix</keyword>
<gene>
    <name evidence="2" type="ORF">Metal_2961</name>
</gene>
<protein>
    <recommendedName>
        <fullName evidence="4">DUF3566 domain-containing protein</fullName>
    </recommendedName>
</protein>
<keyword evidence="3" id="KW-1185">Reference proteome</keyword>
<evidence type="ECO:0000256" key="1">
    <source>
        <dbReference type="SAM" id="Phobius"/>
    </source>
</evidence>
<dbReference type="AlphaFoldDB" id="H8GMB8"/>
<dbReference type="Proteomes" id="UP000005090">
    <property type="component" value="Chromosome"/>
</dbReference>
<dbReference type="eggNOG" id="ENOG503190P">
    <property type="taxonomic scope" value="Bacteria"/>
</dbReference>
<accession>H8GMB8</accession>
<evidence type="ECO:0000313" key="2">
    <source>
        <dbReference type="EMBL" id="EIC30642.1"/>
    </source>
</evidence>
<dbReference type="RefSeq" id="WP_005373367.1">
    <property type="nucleotide sequence ID" value="NZ_CM001475.1"/>
</dbReference>
<proteinExistence type="predicted"/>
<evidence type="ECO:0000313" key="3">
    <source>
        <dbReference type="Proteomes" id="UP000005090"/>
    </source>
</evidence>
<dbReference type="EMBL" id="CM001475">
    <property type="protein sequence ID" value="EIC30642.1"/>
    <property type="molecule type" value="Genomic_DNA"/>
</dbReference>
<keyword evidence="1" id="KW-0812">Transmembrane</keyword>
<keyword evidence="1" id="KW-0472">Membrane</keyword>
<name>H8GMB8_METAL</name>
<sequence>MKKQITHISLHRTGKIVAFVSAAVSILFFIALLLVGVISHPEILGRFNAIWLRLLIATLMIPLISGLFGYLFTVIGCFLYNRIAKRTGGIEFTVTESGDF</sequence>
<organism evidence="2 3">
    <name type="scientific">Methylomicrobium album BG8</name>
    <dbReference type="NCBI Taxonomy" id="686340"/>
    <lineage>
        <taxon>Bacteria</taxon>
        <taxon>Pseudomonadati</taxon>
        <taxon>Pseudomonadota</taxon>
        <taxon>Gammaproteobacteria</taxon>
        <taxon>Methylococcales</taxon>
        <taxon>Methylococcaceae</taxon>
        <taxon>Methylomicrobium</taxon>
    </lineage>
</organism>
<evidence type="ECO:0008006" key="4">
    <source>
        <dbReference type="Google" id="ProtNLM"/>
    </source>
</evidence>